<name>A0A5N5UP87_MYCPH</name>
<proteinExistence type="predicted"/>
<gene>
    <name evidence="1" type="ORF">MPHL21000_24795</name>
</gene>
<keyword evidence="2" id="KW-1185">Reference proteome</keyword>
<dbReference type="GeneID" id="74302252"/>
<dbReference type="EMBL" id="ANBP01000055">
    <property type="protein sequence ID" value="KAB7751424.1"/>
    <property type="molecule type" value="Genomic_DNA"/>
</dbReference>
<sequence>MTAPQLHITDHVADIAVANLAHSPSCWDPETECTVVFAHPRIEPDLWRDFAHGAIRSYTARGVEKALDFEALHSGSDTILFAACVDKAGRVVGGLRAKGPYRSADEAHALLEWDGQPGRDAVHKMITDRIPFGVCEMKTAWVTDDPDRSRQLTYAISRTPLHAMGLLDIQFIVATAASYVLKRWLSSGGIIAKHIPPTPYPDERYDTRLAWWDRMTFANHADSKQLSLYFAEQKRMAPMVDGLRSAAATGTER</sequence>
<organism evidence="1 2">
    <name type="scientific">Mycolicibacterium phlei DSM 43239 = CCUG 21000</name>
    <dbReference type="NCBI Taxonomy" id="1226750"/>
    <lineage>
        <taxon>Bacteria</taxon>
        <taxon>Bacillati</taxon>
        <taxon>Actinomycetota</taxon>
        <taxon>Actinomycetes</taxon>
        <taxon>Mycobacteriales</taxon>
        <taxon>Mycobacteriaceae</taxon>
        <taxon>Mycolicibacterium</taxon>
    </lineage>
</organism>
<comment type="caution">
    <text evidence="1">The sequence shown here is derived from an EMBL/GenBank/DDBJ whole genome shotgun (WGS) entry which is preliminary data.</text>
</comment>
<dbReference type="RefSeq" id="WP_061482261.1">
    <property type="nucleotide sequence ID" value="NZ_ANBO01000002.1"/>
</dbReference>
<evidence type="ECO:0000313" key="2">
    <source>
        <dbReference type="Proteomes" id="UP000325690"/>
    </source>
</evidence>
<evidence type="ECO:0000313" key="1">
    <source>
        <dbReference type="EMBL" id="KAB7751424.1"/>
    </source>
</evidence>
<protein>
    <recommendedName>
        <fullName evidence="3">Acetyltransferase</fullName>
    </recommendedName>
</protein>
<accession>A0A5N5UP87</accession>
<reference evidence="1 2" key="1">
    <citation type="submission" date="2012-10" db="EMBL/GenBank/DDBJ databases">
        <title>The draft sequence of the Mycobacterium pheli genome.</title>
        <authorList>
            <person name="Pettersson B.M.F."/>
            <person name="Das S."/>
            <person name="Dasgupta S."/>
            <person name="Bhattacharya A."/>
            <person name="Kirsebom L.A."/>
        </authorList>
    </citation>
    <scope>NUCLEOTIDE SEQUENCE [LARGE SCALE GENOMIC DNA]</scope>
    <source>
        <strain evidence="1 2">CCUG 21000</strain>
    </source>
</reference>
<dbReference type="AlphaFoldDB" id="A0A5N5UP87"/>
<evidence type="ECO:0008006" key="3">
    <source>
        <dbReference type="Google" id="ProtNLM"/>
    </source>
</evidence>
<dbReference type="Proteomes" id="UP000325690">
    <property type="component" value="Unassembled WGS sequence"/>
</dbReference>